<dbReference type="GO" id="GO:0005524">
    <property type="term" value="F:ATP binding"/>
    <property type="evidence" value="ECO:0007669"/>
    <property type="project" value="UniProtKB-KW"/>
</dbReference>
<keyword evidence="1" id="KW-0813">Transport</keyword>
<dbReference type="AlphaFoldDB" id="A0A7Z0TBT6"/>
<dbReference type="RefSeq" id="WP_067322447.1">
    <property type="nucleotide sequence ID" value="NZ_CBCRWS010000009.1"/>
</dbReference>
<comment type="caution">
    <text evidence="5">The sequence shown here is derived from an EMBL/GenBank/DDBJ whole genome shotgun (WGS) entry which is preliminary data.</text>
</comment>
<reference evidence="5 6" key="1">
    <citation type="submission" date="2020-05" db="EMBL/GenBank/DDBJ databases">
        <title>Streptobacillus felis strain LHL191014123.</title>
        <authorList>
            <person name="Fawzy A."/>
            <person name="Rau J."/>
            <person name="Risse K."/>
            <person name="Schauerte N."/>
            <person name="Geiger C."/>
            <person name="Blom J."/>
            <person name="Imirzalioglu C."/>
            <person name="Falgenhauer J."/>
            <person name="Bach A."/>
            <person name="Herden C."/>
            <person name="Eisenberg T."/>
        </authorList>
    </citation>
    <scope>NUCLEOTIDE SEQUENCE [LARGE SCALE GENOMIC DNA]</scope>
    <source>
        <strain evidence="5 6">LHL191014123</strain>
    </source>
</reference>
<dbReference type="InterPro" id="IPR003439">
    <property type="entry name" value="ABC_transporter-like_ATP-bd"/>
</dbReference>
<dbReference type="SMART" id="SM00382">
    <property type="entry name" value="AAA"/>
    <property type="match status" value="1"/>
</dbReference>
<dbReference type="PROSITE" id="PS00211">
    <property type="entry name" value="ABC_TRANSPORTER_1"/>
    <property type="match status" value="1"/>
</dbReference>
<accession>A0A7Z0TBT6</accession>
<dbReference type="Pfam" id="PF00005">
    <property type="entry name" value="ABC_tran"/>
    <property type="match status" value="1"/>
</dbReference>
<evidence type="ECO:0000313" key="5">
    <source>
        <dbReference type="EMBL" id="NYV27713.1"/>
    </source>
</evidence>
<dbReference type="EMBL" id="JABMKT010000009">
    <property type="protein sequence ID" value="NYV27713.1"/>
    <property type="molecule type" value="Genomic_DNA"/>
</dbReference>
<keyword evidence="6" id="KW-1185">Reference proteome</keyword>
<evidence type="ECO:0000256" key="2">
    <source>
        <dbReference type="ARBA" id="ARBA00022741"/>
    </source>
</evidence>
<dbReference type="PANTHER" id="PTHR42781">
    <property type="entry name" value="SPERMIDINE/PUTRESCINE IMPORT ATP-BINDING PROTEIN POTA"/>
    <property type="match status" value="1"/>
</dbReference>
<name>A0A7Z0TBT6_9FUSO</name>
<keyword evidence="2" id="KW-0547">Nucleotide-binding</keyword>
<keyword evidence="3 5" id="KW-0067">ATP-binding</keyword>
<sequence length="222" mass="25018">MNLKNINKKFGDFTLDLDLELEKGEIFGLIGKSGSGKSTVLKMIQGLIKPDSGEICIDENIEMSVVFQNFNLLKNKDVYQNVALPLILKKSLDYIKVEEVLNFVGLLDKKNEYISSLSGGQKQRVAIARALVSNPNLLLCDEVTASLDKITKNEVISLFKKINKDYGTTILFVTHELDVAKKICDRVAVIENGKILEIFDVNKDLKDERELTYLEYAKEVLK</sequence>
<dbReference type="InterPro" id="IPR017871">
    <property type="entry name" value="ABC_transporter-like_CS"/>
</dbReference>
<dbReference type="Proteomes" id="UP000526184">
    <property type="component" value="Unassembled WGS sequence"/>
</dbReference>
<feature type="domain" description="ABC transporter" evidence="4">
    <location>
        <begin position="1"/>
        <end position="217"/>
    </location>
</feature>
<dbReference type="SUPFAM" id="SSF52540">
    <property type="entry name" value="P-loop containing nucleoside triphosphate hydrolases"/>
    <property type="match status" value="1"/>
</dbReference>
<evidence type="ECO:0000259" key="4">
    <source>
        <dbReference type="PROSITE" id="PS50893"/>
    </source>
</evidence>
<gene>
    <name evidence="5" type="ORF">HP397_02575</name>
</gene>
<dbReference type="Gene3D" id="3.40.50.300">
    <property type="entry name" value="P-loop containing nucleotide triphosphate hydrolases"/>
    <property type="match status" value="1"/>
</dbReference>
<dbReference type="InterPro" id="IPR027417">
    <property type="entry name" value="P-loop_NTPase"/>
</dbReference>
<dbReference type="OrthoDB" id="9802264at2"/>
<evidence type="ECO:0000313" key="6">
    <source>
        <dbReference type="Proteomes" id="UP000526184"/>
    </source>
</evidence>
<evidence type="ECO:0000256" key="1">
    <source>
        <dbReference type="ARBA" id="ARBA00022448"/>
    </source>
</evidence>
<dbReference type="GO" id="GO:0016887">
    <property type="term" value="F:ATP hydrolysis activity"/>
    <property type="evidence" value="ECO:0007669"/>
    <property type="project" value="InterPro"/>
</dbReference>
<proteinExistence type="predicted"/>
<protein>
    <submittedName>
        <fullName evidence="5">ATP-binding cassette domain-containing protein</fullName>
    </submittedName>
</protein>
<evidence type="ECO:0000256" key="3">
    <source>
        <dbReference type="ARBA" id="ARBA00022840"/>
    </source>
</evidence>
<organism evidence="5 6">
    <name type="scientific">Streptobacillus felis</name>
    <dbReference type="NCBI Taxonomy" id="1384509"/>
    <lineage>
        <taxon>Bacteria</taxon>
        <taxon>Fusobacteriati</taxon>
        <taxon>Fusobacteriota</taxon>
        <taxon>Fusobacteriia</taxon>
        <taxon>Fusobacteriales</taxon>
        <taxon>Leptotrichiaceae</taxon>
        <taxon>Streptobacillus</taxon>
    </lineage>
</organism>
<dbReference type="PROSITE" id="PS50893">
    <property type="entry name" value="ABC_TRANSPORTER_2"/>
    <property type="match status" value="1"/>
</dbReference>
<dbReference type="PANTHER" id="PTHR42781:SF9">
    <property type="entry name" value="AMINO ACID ABC TRANSPORTER, ATP-BINDING PROTEIN-RELATED"/>
    <property type="match status" value="1"/>
</dbReference>
<dbReference type="InterPro" id="IPR003593">
    <property type="entry name" value="AAA+_ATPase"/>
</dbReference>
<dbReference type="InterPro" id="IPR050093">
    <property type="entry name" value="ABC_SmlMolc_Importer"/>
</dbReference>